<protein>
    <submittedName>
        <fullName evidence="7">DUF202 domain-containing protein</fullName>
    </submittedName>
</protein>
<gene>
    <name evidence="7" type="ORF">ACFQ0P_07745</name>
</gene>
<name>A0ABW3AH25_9MICO</name>
<dbReference type="EMBL" id="JBHTII010000001">
    <property type="protein sequence ID" value="MFD0790285.1"/>
    <property type="molecule type" value="Genomic_DNA"/>
</dbReference>
<evidence type="ECO:0000313" key="8">
    <source>
        <dbReference type="Proteomes" id="UP001597055"/>
    </source>
</evidence>
<feature type="transmembrane region" description="Helical" evidence="5">
    <location>
        <begin position="85"/>
        <end position="110"/>
    </location>
</feature>
<keyword evidence="4 5" id="KW-0472">Membrane</keyword>
<feature type="transmembrane region" description="Helical" evidence="5">
    <location>
        <begin position="45"/>
        <end position="64"/>
    </location>
</feature>
<sequence length="114" mass="11770">MTALPSDPGLQPERTELAWRRTALTIAIGSLVALRLLPASLGDPWWALAGVVGLLFASGVWVLGRRRLRAATLVLSGGAEPNRMPGGAALASLGTFVFAVGVTAAVIVLIDRAA</sequence>
<evidence type="ECO:0000256" key="2">
    <source>
        <dbReference type="ARBA" id="ARBA00022692"/>
    </source>
</evidence>
<dbReference type="Pfam" id="PF02656">
    <property type="entry name" value="DUF202"/>
    <property type="match status" value="1"/>
</dbReference>
<evidence type="ECO:0000256" key="5">
    <source>
        <dbReference type="SAM" id="Phobius"/>
    </source>
</evidence>
<organism evidence="7 8">
    <name type="scientific">Microbacterium insulae</name>
    <dbReference type="NCBI Taxonomy" id="483014"/>
    <lineage>
        <taxon>Bacteria</taxon>
        <taxon>Bacillati</taxon>
        <taxon>Actinomycetota</taxon>
        <taxon>Actinomycetes</taxon>
        <taxon>Micrococcales</taxon>
        <taxon>Microbacteriaceae</taxon>
        <taxon>Microbacterium</taxon>
    </lineage>
</organism>
<accession>A0ABW3AH25</accession>
<comment type="caution">
    <text evidence="7">The sequence shown here is derived from an EMBL/GenBank/DDBJ whole genome shotgun (WGS) entry which is preliminary data.</text>
</comment>
<dbReference type="InterPro" id="IPR003807">
    <property type="entry name" value="DUF202"/>
</dbReference>
<keyword evidence="3 5" id="KW-1133">Transmembrane helix</keyword>
<feature type="domain" description="DUF202" evidence="6">
    <location>
        <begin position="7"/>
        <end position="69"/>
    </location>
</feature>
<evidence type="ECO:0000313" key="7">
    <source>
        <dbReference type="EMBL" id="MFD0790285.1"/>
    </source>
</evidence>
<comment type="subcellular location">
    <subcellularLocation>
        <location evidence="1">Endomembrane system</location>
        <topology evidence="1">Multi-pass membrane protein</topology>
    </subcellularLocation>
</comment>
<evidence type="ECO:0000256" key="4">
    <source>
        <dbReference type="ARBA" id="ARBA00023136"/>
    </source>
</evidence>
<reference evidence="8" key="1">
    <citation type="journal article" date="2019" name="Int. J. Syst. Evol. Microbiol.">
        <title>The Global Catalogue of Microorganisms (GCM) 10K type strain sequencing project: providing services to taxonomists for standard genome sequencing and annotation.</title>
        <authorList>
            <consortium name="The Broad Institute Genomics Platform"/>
            <consortium name="The Broad Institute Genome Sequencing Center for Infectious Disease"/>
            <person name="Wu L."/>
            <person name="Ma J."/>
        </authorList>
    </citation>
    <scope>NUCLEOTIDE SEQUENCE [LARGE SCALE GENOMIC DNA]</scope>
    <source>
        <strain evidence="8">CCUG 54523</strain>
    </source>
</reference>
<evidence type="ECO:0000256" key="1">
    <source>
        <dbReference type="ARBA" id="ARBA00004127"/>
    </source>
</evidence>
<dbReference type="RefSeq" id="WP_204978040.1">
    <property type="nucleotide sequence ID" value="NZ_JBHTII010000001.1"/>
</dbReference>
<proteinExistence type="predicted"/>
<evidence type="ECO:0000259" key="6">
    <source>
        <dbReference type="Pfam" id="PF02656"/>
    </source>
</evidence>
<keyword evidence="2 5" id="KW-0812">Transmembrane</keyword>
<keyword evidence="8" id="KW-1185">Reference proteome</keyword>
<evidence type="ECO:0000256" key="3">
    <source>
        <dbReference type="ARBA" id="ARBA00022989"/>
    </source>
</evidence>
<dbReference type="Proteomes" id="UP001597055">
    <property type="component" value="Unassembled WGS sequence"/>
</dbReference>